<dbReference type="RefSeq" id="WP_305892217.1">
    <property type="nucleotide sequence ID" value="NZ_JAUZVZ010000002.1"/>
</dbReference>
<dbReference type="Proteomes" id="UP001231616">
    <property type="component" value="Unassembled WGS sequence"/>
</dbReference>
<sequence>MADENFKESFSLVQFSLFLVVFVLLLLQAPIVRWLQVAMG</sequence>
<proteinExistence type="predicted"/>
<protein>
    <submittedName>
        <fullName evidence="2">Uncharacterized protein</fullName>
    </submittedName>
</protein>
<keyword evidence="3" id="KW-1185">Reference proteome</keyword>
<evidence type="ECO:0000313" key="3">
    <source>
        <dbReference type="Proteomes" id="UP001231616"/>
    </source>
</evidence>
<dbReference type="EMBL" id="JAUZVZ010000002">
    <property type="protein sequence ID" value="MDP4534952.1"/>
    <property type="molecule type" value="Genomic_DNA"/>
</dbReference>
<keyword evidence="1" id="KW-0812">Transmembrane</keyword>
<comment type="caution">
    <text evidence="2">The sequence shown here is derived from an EMBL/GenBank/DDBJ whole genome shotgun (WGS) entry which is preliminary data.</text>
</comment>
<name>A0ABT9GV72_9GAMM</name>
<evidence type="ECO:0000313" key="2">
    <source>
        <dbReference type="EMBL" id="MDP4534952.1"/>
    </source>
</evidence>
<keyword evidence="1" id="KW-0472">Membrane</keyword>
<feature type="transmembrane region" description="Helical" evidence="1">
    <location>
        <begin position="12"/>
        <end position="35"/>
    </location>
</feature>
<organism evidence="2 3">
    <name type="scientific">Alkalimonas collagenimarina</name>
    <dbReference type="NCBI Taxonomy" id="400390"/>
    <lineage>
        <taxon>Bacteria</taxon>
        <taxon>Pseudomonadati</taxon>
        <taxon>Pseudomonadota</taxon>
        <taxon>Gammaproteobacteria</taxon>
        <taxon>Alkalimonas</taxon>
    </lineage>
</organism>
<keyword evidence="1" id="KW-1133">Transmembrane helix</keyword>
<reference evidence="2 3" key="1">
    <citation type="submission" date="2023-08" db="EMBL/GenBank/DDBJ databases">
        <authorList>
            <person name="Joshi A."/>
            <person name="Thite S."/>
        </authorList>
    </citation>
    <scope>NUCLEOTIDE SEQUENCE [LARGE SCALE GENOMIC DNA]</scope>
    <source>
        <strain evidence="2 3">AC40</strain>
    </source>
</reference>
<gene>
    <name evidence="2" type="ORF">Q3O60_01965</name>
</gene>
<accession>A0ABT9GV72</accession>
<evidence type="ECO:0000256" key="1">
    <source>
        <dbReference type="SAM" id="Phobius"/>
    </source>
</evidence>